<name>A0A2P6VD19_9CHLO</name>
<protein>
    <submittedName>
        <fullName evidence="2">Uncharacterized protein</fullName>
    </submittedName>
</protein>
<feature type="region of interest" description="Disordered" evidence="1">
    <location>
        <begin position="448"/>
        <end position="491"/>
    </location>
</feature>
<evidence type="ECO:0000313" key="3">
    <source>
        <dbReference type="Proteomes" id="UP000239649"/>
    </source>
</evidence>
<gene>
    <name evidence="2" type="ORF">C2E20_4640</name>
</gene>
<comment type="caution">
    <text evidence="2">The sequence shown here is derived from an EMBL/GenBank/DDBJ whole genome shotgun (WGS) entry which is preliminary data.</text>
</comment>
<dbReference type="AlphaFoldDB" id="A0A2P6VD19"/>
<reference evidence="2 3" key="1">
    <citation type="journal article" date="2018" name="Plant J.">
        <title>Genome sequences of Chlorella sorokiniana UTEX 1602 and Micractinium conductrix SAG 241.80: implications to maltose excretion by a green alga.</title>
        <authorList>
            <person name="Arriola M.B."/>
            <person name="Velmurugan N."/>
            <person name="Zhang Y."/>
            <person name="Plunkett M.H."/>
            <person name="Hondzo H."/>
            <person name="Barney B.M."/>
        </authorList>
    </citation>
    <scope>NUCLEOTIDE SEQUENCE [LARGE SCALE GENOMIC DNA]</scope>
    <source>
        <strain evidence="2 3">SAG 241.80</strain>
    </source>
</reference>
<proteinExistence type="predicted"/>
<accession>A0A2P6VD19</accession>
<dbReference type="EMBL" id="LHPF02000012">
    <property type="protein sequence ID" value="PSC72000.1"/>
    <property type="molecule type" value="Genomic_DNA"/>
</dbReference>
<keyword evidence="3" id="KW-1185">Reference proteome</keyword>
<organism evidence="2 3">
    <name type="scientific">Micractinium conductrix</name>
    <dbReference type="NCBI Taxonomy" id="554055"/>
    <lineage>
        <taxon>Eukaryota</taxon>
        <taxon>Viridiplantae</taxon>
        <taxon>Chlorophyta</taxon>
        <taxon>core chlorophytes</taxon>
        <taxon>Trebouxiophyceae</taxon>
        <taxon>Chlorellales</taxon>
        <taxon>Chlorellaceae</taxon>
        <taxon>Chlorella clade</taxon>
        <taxon>Micractinium</taxon>
    </lineage>
</organism>
<evidence type="ECO:0000256" key="1">
    <source>
        <dbReference type="SAM" id="MobiDB-lite"/>
    </source>
</evidence>
<feature type="compositionally biased region" description="Low complexity" evidence="1">
    <location>
        <begin position="473"/>
        <end position="491"/>
    </location>
</feature>
<sequence>MLPTPPPPAPPTHRRCYEKCSSFNGNLQLIKYQGQADPEDDCLPKCSGLGVFKVSNTATSITCGKCPVGYRYDVTSGKCGGPCPLGYPFLYITATESVCSTKCPLHFVPIDATSCRHVRFGTVVSRGAMPRPTANLVTESASSSPRGVLDTGCPQGTISSGNGDCLKCKNDLFSEVSPNNYICAGSCSNVVLSGQGPPGECGVSAYQRCCWDAAVHGDIASLFNDDAQHSSRVPSRFRMAAAPCPGTWGCLFQPTLQDSINSKGGTQKEALYNICAQPAPASPAAAPSPPPTSLTLELQAGCQLSLQLPPGGSLMLRLQALAGAAAPLSISLSTAAAVAGGAAGNGSAAGASSLVAAAGQPAAAAVAAPPTAPQSCTVPPSPAPEVTVAAPCPGARGCLFRPTLQDSINSKGSTQKEALYNICAQPARAAWSAEELRWADRQREMRHVPLPGASPSVPLATPENDAQQQARMGAPSPQPFSAAPAQTPAQAQAWAAGGGDLLLRDANWARPALPPDWRVEVVGSGGAVLRSLLLGSGAAAAALRLCKADCSVSITPSGQPGSGYQRAAIWQLGSRKEAVKLARMLARATTENLTGCRLWSQRTSDSTAALARLQALRSAAAGMVASGGGKE</sequence>
<dbReference type="Proteomes" id="UP000239649">
    <property type="component" value="Unassembled WGS sequence"/>
</dbReference>
<evidence type="ECO:0000313" key="2">
    <source>
        <dbReference type="EMBL" id="PSC72000.1"/>
    </source>
</evidence>